<dbReference type="EMBL" id="OX459958">
    <property type="protein sequence ID" value="CAI9164126.1"/>
    <property type="molecule type" value="Genomic_DNA"/>
</dbReference>
<accession>A0ABN8YSX0</accession>
<reference evidence="2" key="1">
    <citation type="submission" date="2023-04" db="EMBL/GenBank/DDBJ databases">
        <authorList>
            <consortium name="ELIXIR-Norway"/>
        </authorList>
    </citation>
    <scope>NUCLEOTIDE SEQUENCE [LARGE SCALE GENOMIC DNA]</scope>
</reference>
<sequence>MPEGAAALRGCRCCPCGPRARLRGRRCPRRGVCTERVKVCVAGAAGAAAATAAPAGPNACHFPGRWQQQPGAPEPSAGLPVLPRDLIG</sequence>
<gene>
    <name evidence="2" type="ORF">MRATA1EN1_LOCUS13088</name>
</gene>
<evidence type="ECO:0000313" key="2">
    <source>
        <dbReference type="EMBL" id="CAI9164126.1"/>
    </source>
</evidence>
<protein>
    <submittedName>
        <fullName evidence="2">Uncharacterized protein</fullName>
    </submittedName>
</protein>
<evidence type="ECO:0000256" key="1">
    <source>
        <dbReference type="SAM" id="MobiDB-lite"/>
    </source>
</evidence>
<evidence type="ECO:0000313" key="3">
    <source>
        <dbReference type="Proteomes" id="UP001176941"/>
    </source>
</evidence>
<feature type="region of interest" description="Disordered" evidence="1">
    <location>
        <begin position="62"/>
        <end position="88"/>
    </location>
</feature>
<dbReference type="Proteomes" id="UP001176941">
    <property type="component" value="Chromosome 22"/>
</dbReference>
<proteinExistence type="predicted"/>
<organism evidence="2 3">
    <name type="scientific">Rangifer tarandus platyrhynchus</name>
    <name type="common">Svalbard reindeer</name>
    <dbReference type="NCBI Taxonomy" id="3082113"/>
    <lineage>
        <taxon>Eukaryota</taxon>
        <taxon>Metazoa</taxon>
        <taxon>Chordata</taxon>
        <taxon>Craniata</taxon>
        <taxon>Vertebrata</taxon>
        <taxon>Euteleostomi</taxon>
        <taxon>Mammalia</taxon>
        <taxon>Eutheria</taxon>
        <taxon>Laurasiatheria</taxon>
        <taxon>Artiodactyla</taxon>
        <taxon>Ruminantia</taxon>
        <taxon>Pecora</taxon>
        <taxon>Cervidae</taxon>
        <taxon>Odocoileinae</taxon>
        <taxon>Rangifer</taxon>
    </lineage>
</organism>
<keyword evidence="3" id="KW-1185">Reference proteome</keyword>
<name>A0ABN8YSX0_RANTA</name>